<evidence type="ECO:0000313" key="2">
    <source>
        <dbReference type="Proteomes" id="UP000215914"/>
    </source>
</evidence>
<name>A0A9K3J4I1_HELAN</name>
<proteinExistence type="predicted"/>
<reference evidence="1" key="2">
    <citation type="submission" date="2020-06" db="EMBL/GenBank/DDBJ databases">
        <title>Helianthus annuus Genome sequencing and assembly Release 2.</title>
        <authorList>
            <person name="Gouzy J."/>
            <person name="Langlade N."/>
            <person name="Munos S."/>
        </authorList>
    </citation>
    <scope>NUCLEOTIDE SEQUENCE</scope>
    <source>
        <tissue evidence="1">Leaves</tissue>
    </source>
</reference>
<protein>
    <recommendedName>
        <fullName evidence="3">DNA-binding pseudobarrel domain-containing protein</fullName>
    </recommendedName>
</protein>
<dbReference type="Proteomes" id="UP000215914">
    <property type="component" value="Unassembled WGS sequence"/>
</dbReference>
<evidence type="ECO:0008006" key="3">
    <source>
        <dbReference type="Google" id="ProtNLM"/>
    </source>
</evidence>
<reference evidence="1" key="1">
    <citation type="journal article" date="2017" name="Nature">
        <title>The sunflower genome provides insights into oil metabolism, flowering and Asterid evolution.</title>
        <authorList>
            <person name="Badouin H."/>
            <person name="Gouzy J."/>
            <person name="Grassa C.J."/>
            <person name="Murat F."/>
            <person name="Staton S.E."/>
            <person name="Cottret L."/>
            <person name="Lelandais-Briere C."/>
            <person name="Owens G.L."/>
            <person name="Carrere S."/>
            <person name="Mayjonade B."/>
            <person name="Legrand L."/>
            <person name="Gill N."/>
            <person name="Kane N.C."/>
            <person name="Bowers J.E."/>
            <person name="Hubner S."/>
            <person name="Bellec A."/>
            <person name="Berard A."/>
            <person name="Berges H."/>
            <person name="Blanchet N."/>
            <person name="Boniface M.C."/>
            <person name="Brunel D."/>
            <person name="Catrice O."/>
            <person name="Chaidir N."/>
            <person name="Claudel C."/>
            <person name="Donnadieu C."/>
            <person name="Faraut T."/>
            <person name="Fievet G."/>
            <person name="Helmstetter N."/>
            <person name="King M."/>
            <person name="Knapp S.J."/>
            <person name="Lai Z."/>
            <person name="Le Paslier M.C."/>
            <person name="Lippi Y."/>
            <person name="Lorenzon L."/>
            <person name="Mandel J.R."/>
            <person name="Marage G."/>
            <person name="Marchand G."/>
            <person name="Marquand E."/>
            <person name="Bret-Mestries E."/>
            <person name="Morien E."/>
            <person name="Nambeesan S."/>
            <person name="Nguyen T."/>
            <person name="Pegot-Espagnet P."/>
            <person name="Pouilly N."/>
            <person name="Raftis F."/>
            <person name="Sallet E."/>
            <person name="Schiex T."/>
            <person name="Thomas J."/>
            <person name="Vandecasteele C."/>
            <person name="Vares D."/>
            <person name="Vear F."/>
            <person name="Vautrin S."/>
            <person name="Crespi M."/>
            <person name="Mangin B."/>
            <person name="Burke J.M."/>
            <person name="Salse J."/>
            <person name="Munos S."/>
            <person name="Vincourt P."/>
            <person name="Rieseberg L.H."/>
            <person name="Langlade N.B."/>
        </authorList>
    </citation>
    <scope>NUCLEOTIDE SEQUENCE</scope>
    <source>
        <tissue evidence="1">Leaves</tissue>
    </source>
</reference>
<sequence>MDDFENELYVTTGWNRIKQEMSITDNHLVVFEMLDMNTFEMSVFSCDLALLCYPPELSVVKEEPNYDPIEISDDESANPIADHIVEHNEDEGVPITFRVDNHYRLRKKRAQVPALDRKMGLTIEDAFGGVWEVQIGVEYLEDLI</sequence>
<comment type="caution">
    <text evidence="1">The sequence shown here is derived from an EMBL/GenBank/DDBJ whole genome shotgun (WGS) entry which is preliminary data.</text>
</comment>
<organism evidence="1 2">
    <name type="scientific">Helianthus annuus</name>
    <name type="common">Common sunflower</name>
    <dbReference type="NCBI Taxonomy" id="4232"/>
    <lineage>
        <taxon>Eukaryota</taxon>
        <taxon>Viridiplantae</taxon>
        <taxon>Streptophyta</taxon>
        <taxon>Embryophyta</taxon>
        <taxon>Tracheophyta</taxon>
        <taxon>Spermatophyta</taxon>
        <taxon>Magnoliopsida</taxon>
        <taxon>eudicotyledons</taxon>
        <taxon>Gunneridae</taxon>
        <taxon>Pentapetalae</taxon>
        <taxon>asterids</taxon>
        <taxon>campanulids</taxon>
        <taxon>Asterales</taxon>
        <taxon>Asteraceae</taxon>
        <taxon>Asteroideae</taxon>
        <taxon>Heliantheae alliance</taxon>
        <taxon>Heliantheae</taxon>
        <taxon>Helianthus</taxon>
    </lineage>
</organism>
<accession>A0A9K3J4I1</accession>
<dbReference type="AlphaFoldDB" id="A0A9K3J4I1"/>
<gene>
    <name evidence="1" type="ORF">HanXRQr2_Chr04g0147501</name>
</gene>
<evidence type="ECO:0000313" key="1">
    <source>
        <dbReference type="EMBL" id="KAF5808614.1"/>
    </source>
</evidence>
<dbReference type="EMBL" id="MNCJ02000319">
    <property type="protein sequence ID" value="KAF5808614.1"/>
    <property type="molecule type" value="Genomic_DNA"/>
</dbReference>
<keyword evidence="2" id="KW-1185">Reference proteome</keyword>
<dbReference type="Gramene" id="mRNA:HanXRQr2_Chr04g0147501">
    <property type="protein sequence ID" value="mRNA:HanXRQr2_Chr04g0147501"/>
    <property type="gene ID" value="HanXRQr2_Chr04g0147501"/>
</dbReference>